<comment type="caution">
    <text evidence="2">The sequence shown here is derived from an EMBL/GenBank/DDBJ whole genome shotgun (WGS) entry which is preliminary data.</text>
</comment>
<gene>
    <name evidence="2" type="ORF">ACFQY0_10340</name>
</gene>
<evidence type="ECO:0000256" key="1">
    <source>
        <dbReference type="SAM" id="Phobius"/>
    </source>
</evidence>
<keyword evidence="1" id="KW-0812">Transmembrane</keyword>
<feature type="transmembrane region" description="Helical" evidence="1">
    <location>
        <begin position="120"/>
        <end position="138"/>
    </location>
</feature>
<sequence>MSTSEKPDTLALTYGALLARLWLAARAIQTGVEKFATTTEVERLALVDGKPNDYGLMETATVKTYALDAYKGIPDGLSETFADQPMIPGFMLPIYNAVLGPALIILGLTILLGIASRTSLFVLGLLYISLTWGLILMGNAGQSGVAWLGTHMLIIIAALALHRHNRFCILKKW</sequence>
<dbReference type="EMBL" id="JBHTBS010000004">
    <property type="protein sequence ID" value="MFC7337576.1"/>
    <property type="molecule type" value="Genomic_DNA"/>
</dbReference>
<keyword evidence="1" id="KW-1133">Transmembrane helix</keyword>
<evidence type="ECO:0000313" key="3">
    <source>
        <dbReference type="Proteomes" id="UP001596472"/>
    </source>
</evidence>
<dbReference type="Proteomes" id="UP001596472">
    <property type="component" value="Unassembled WGS sequence"/>
</dbReference>
<name>A0ABW2L5E7_9BACT</name>
<evidence type="ECO:0000313" key="2">
    <source>
        <dbReference type="EMBL" id="MFC7337576.1"/>
    </source>
</evidence>
<keyword evidence="3" id="KW-1185">Reference proteome</keyword>
<organism evidence="2 3">
    <name type="scientific">Haloferula chungangensis</name>
    <dbReference type="NCBI Taxonomy" id="1048331"/>
    <lineage>
        <taxon>Bacteria</taxon>
        <taxon>Pseudomonadati</taxon>
        <taxon>Verrucomicrobiota</taxon>
        <taxon>Verrucomicrobiia</taxon>
        <taxon>Verrucomicrobiales</taxon>
        <taxon>Verrucomicrobiaceae</taxon>
        <taxon>Haloferula</taxon>
    </lineage>
</organism>
<protein>
    <recommendedName>
        <fullName evidence="4">DoxX family membrane protein</fullName>
    </recommendedName>
</protein>
<reference evidence="3" key="1">
    <citation type="journal article" date="2019" name="Int. J. Syst. Evol. Microbiol.">
        <title>The Global Catalogue of Microorganisms (GCM) 10K type strain sequencing project: providing services to taxonomists for standard genome sequencing and annotation.</title>
        <authorList>
            <consortium name="The Broad Institute Genomics Platform"/>
            <consortium name="The Broad Institute Genome Sequencing Center for Infectious Disease"/>
            <person name="Wu L."/>
            <person name="Ma J."/>
        </authorList>
    </citation>
    <scope>NUCLEOTIDE SEQUENCE [LARGE SCALE GENOMIC DNA]</scope>
    <source>
        <strain evidence="3">CGMCC 4.1467</strain>
    </source>
</reference>
<evidence type="ECO:0008006" key="4">
    <source>
        <dbReference type="Google" id="ProtNLM"/>
    </source>
</evidence>
<accession>A0ABW2L5E7</accession>
<proteinExistence type="predicted"/>
<feature type="transmembrane region" description="Helical" evidence="1">
    <location>
        <begin position="94"/>
        <end position="113"/>
    </location>
</feature>
<keyword evidence="1" id="KW-0472">Membrane</keyword>
<feature type="transmembrane region" description="Helical" evidence="1">
    <location>
        <begin position="144"/>
        <end position="162"/>
    </location>
</feature>
<dbReference type="RefSeq" id="WP_379711988.1">
    <property type="nucleotide sequence ID" value="NZ_JBHTBS010000004.1"/>
</dbReference>